<feature type="transmembrane region" description="Helical" evidence="26">
    <location>
        <begin position="76"/>
        <end position="98"/>
    </location>
</feature>
<evidence type="ECO:0000256" key="20">
    <source>
        <dbReference type="ARBA" id="ARBA00044919"/>
    </source>
</evidence>
<proteinExistence type="inferred from homology"/>
<dbReference type="PANTHER" id="PTHR23512:SF3">
    <property type="entry name" value="MAJOR FACILITATOR SUPERFAMILY DOMAIN-CONTAINING PROTEIN 1"/>
    <property type="match status" value="1"/>
</dbReference>
<comment type="catalytic activity">
    <reaction evidence="15">
        <text>L-aspartyl-L-lysine(out) = L-aspartyl-L-lysine(in)</text>
        <dbReference type="Rhea" id="RHEA:79411"/>
        <dbReference type="ChEBI" id="CHEBI:229953"/>
    </reaction>
</comment>
<feature type="transmembrane region" description="Helical" evidence="26">
    <location>
        <begin position="129"/>
        <end position="149"/>
    </location>
</feature>
<comment type="catalytic activity">
    <reaction evidence="16">
        <text>L-arginyl-L-alpha-amino acid(out) = L-arginyl-L-alpha-amino acid(in)</text>
        <dbReference type="Rhea" id="RHEA:79371"/>
        <dbReference type="ChEBI" id="CHEBI:84315"/>
    </reaction>
</comment>
<reference evidence="28 29" key="1">
    <citation type="submission" date="2019-03" db="EMBL/GenBank/DDBJ databases">
        <title>Draft Genome Sequence of Desulfosporosinus fructosivorans Strain 63.6F, Isolated from Marine Sediment in the Baltic Sea.</title>
        <authorList>
            <person name="Hausmann B."/>
            <person name="Vandieken V."/>
            <person name="Pjevac P."/>
            <person name="Schreck K."/>
            <person name="Herbold C.W."/>
            <person name="Loy A."/>
        </authorList>
    </citation>
    <scope>NUCLEOTIDE SEQUENCE [LARGE SCALE GENOMIC DNA]</scope>
    <source>
        <strain evidence="28 29">63.6F</strain>
    </source>
</reference>
<dbReference type="GO" id="GO:0022857">
    <property type="term" value="F:transmembrane transporter activity"/>
    <property type="evidence" value="ECO:0007669"/>
    <property type="project" value="InterPro"/>
</dbReference>
<evidence type="ECO:0000256" key="3">
    <source>
        <dbReference type="ARBA" id="ARBA00008335"/>
    </source>
</evidence>
<dbReference type="SUPFAM" id="SSF103473">
    <property type="entry name" value="MFS general substrate transporter"/>
    <property type="match status" value="1"/>
</dbReference>
<dbReference type="EMBL" id="SPQQ01000019">
    <property type="protein sequence ID" value="TGE35110.1"/>
    <property type="molecule type" value="Genomic_DNA"/>
</dbReference>
<evidence type="ECO:0000256" key="14">
    <source>
        <dbReference type="ARBA" id="ARBA00044893"/>
    </source>
</evidence>
<evidence type="ECO:0000256" key="21">
    <source>
        <dbReference type="ARBA" id="ARBA00044924"/>
    </source>
</evidence>
<name>A0A4Z0QXF0_9FIRM</name>
<comment type="catalytic activity">
    <reaction evidence="20">
        <text>L-alanyl-L-lysine(out) = L-alanyl-L-lysine(in)</text>
        <dbReference type="Rhea" id="RHEA:79415"/>
        <dbReference type="ChEBI" id="CHEBI:192470"/>
    </reaction>
</comment>
<feature type="transmembrane region" description="Helical" evidence="26">
    <location>
        <begin position="365"/>
        <end position="384"/>
    </location>
</feature>
<dbReference type="InterPro" id="IPR052187">
    <property type="entry name" value="MFSD1"/>
</dbReference>
<dbReference type="InterPro" id="IPR020846">
    <property type="entry name" value="MFS_dom"/>
</dbReference>
<evidence type="ECO:0000256" key="13">
    <source>
        <dbReference type="ARBA" id="ARBA00044891"/>
    </source>
</evidence>
<comment type="catalytic activity">
    <reaction evidence="12">
        <text>L-alpha-aminoacyl-L-histidine(out) = L-alpha-aminoacyl-L-histidine(in)</text>
        <dbReference type="Rhea" id="RHEA:79375"/>
        <dbReference type="ChEBI" id="CHEBI:229967"/>
    </reaction>
</comment>
<evidence type="ECO:0000256" key="6">
    <source>
        <dbReference type="ARBA" id="ARBA00022989"/>
    </source>
</evidence>
<feature type="transmembrane region" description="Helical" evidence="26">
    <location>
        <begin position="328"/>
        <end position="345"/>
    </location>
</feature>
<keyword evidence="29" id="KW-1185">Reference proteome</keyword>
<evidence type="ECO:0000313" key="28">
    <source>
        <dbReference type="EMBL" id="TGE35110.1"/>
    </source>
</evidence>
<comment type="catalytic activity">
    <reaction evidence="11">
        <text>L-alpha-aminoacyl-L-arginine(out) = L-alpha-aminoacyl-L-arginine(in)</text>
        <dbReference type="Rhea" id="RHEA:79367"/>
        <dbReference type="ChEBI" id="CHEBI:229968"/>
    </reaction>
</comment>
<dbReference type="PROSITE" id="PS50850">
    <property type="entry name" value="MFS"/>
    <property type="match status" value="1"/>
</dbReference>
<dbReference type="InterPro" id="IPR036259">
    <property type="entry name" value="MFS_trans_sf"/>
</dbReference>
<dbReference type="InterPro" id="IPR011701">
    <property type="entry name" value="MFS"/>
</dbReference>
<sequence>MRKWTIFGVVYLALIVAIMSQFKVPPVMGVLMKEFHVNAVTAGWFMSVFSVMGIILAFPAAMILKRFGPKISGMVALSCTVLGSAVGAMAATSAVLLTGRVIEGTGLALLCVIAPSVIAMHFDRKEIGIPMGLLATWYPVGSTLAYNVSQPVVQAFGNWRGVWWFDATLALVALVLYAVVVTKPANAAVRHEQSGPKVPYFAGLKNARMWLLATTFLFLVMGRLGFMTWAPKYLADAFKVTAAQAASVSSLGFLSAAVGGILCSVIFNRVKNKNVLYLGFPIIALILYPIAYLLPYGLIPPWLIITGICTGFIGAANWAMIPNIVSSPIHIGLGMGVVSLMQGISNFSSPPIVGYFIAGNNWTRAVLPITVFCILALIVAIAFVKVNSKARQLKDEQQ</sequence>
<evidence type="ECO:0000256" key="1">
    <source>
        <dbReference type="ARBA" id="ARBA00004155"/>
    </source>
</evidence>
<comment type="catalytic activity">
    <reaction evidence="18">
        <text>L-arginyl-glycine(out) = L-arginyl-glycine(in)</text>
        <dbReference type="Rhea" id="RHEA:79391"/>
        <dbReference type="ChEBI" id="CHEBI:229955"/>
    </reaction>
</comment>
<comment type="catalytic activity">
    <reaction evidence="17">
        <text>L-lysyl-L-lysine(out) = L-lysyl-L-lysine(in)</text>
        <dbReference type="Rhea" id="RHEA:79403"/>
        <dbReference type="ChEBI" id="CHEBI:229956"/>
    </reaction>
</comment>
<dbReference type="Proteomes" id="UP000298460">
    <property type="component" value="Unassembled WGS sequence"/>
</dbReference>
<protein>
    <recommendedName>
        <fullName evidence="22">Lysosomal dipeptide transporter MFSD1</fullName>
    </recommendedName>
    <alternativeName>
        <fullName evidence="23">Major facilitator superfamily domain-containing protein 1</fullName>
    </alternativeName>
</protein>
<dbReference type="Pfam" id="PF07690">
    <property type="entry name" value="MFS_1"/>
    <property type="match status" value="1"/>
</dbReference>
<evidence type="ECO:0000256" key="26">
    <source>
        <dbReference type="SAM" id="Phobius"/>
    </source>
</evidence>
<evidence type="ECO:0000256" key="7">
    <source>
        <dbReference type="ARBA" id="ARBA00023136"/>
    </source>
</evidence>
<keyword evidence="4" id="KW-0813">Transport</keyword>
<feature type="transmembrane region" description="Helical" evidence="26">
    <location>
        <begin position="242"/>
        <end position="267"/>
    </location>
</feature>
<evidence type="ECO:0000256" key="23">
    <source>
        <dbReference type="ARBA" id="ARBA00045018"/>
    </source>
</evidence>
<dbReference type="GO" id="GO:0005886">
    <property type="term" value="C:plasma membrane"/>
    <property type="evidence" value="ECO:0007669"/>
    <property type="project" value="UniProtKB-SubCell"/>
</dbReference>
<feature type="transmembrane region" description="Helical" evidence="26">
    <location>
        <begin position="104"/>
        <end position="122"/>
    </location>
</feature>
<comment type="similarity">
    <text evidence="3">Belongs to the major facilitator superfamily.</text>
</comment>
<feature type="transmembrane region" description="Helical" evidence="26">
    <location>
        <begin position="209"/>
        <end position="230"/>
    </location>
</feature>
<evidence type="ECO:0000256" key="11">
    <source>
        <dbReference type="ARBA" id="ARBA00044881"/>
    </source>
</evidence>
<evidence type="ECO:0000256" key="22">
    <source>
        <dbReference type="ARBA" id="ARBA00044985"/>
    </source>
</evidence>
<comment type="catalytic activity">
    <reaction evidence="10">
        <text>L-histidyl-glycine(out) = L-histidyl-glycine(in)</text>
        <dbReference type="Rhea" id="RHEA:79395"/>
        <dbReference type="ChEBI" id="CHEBI:229957"/>
    </reaction>
</comment>
<dbReference type="AlphaFoldDB" id="A0A4Z0QXF0"/>
<feature type="transmembrane region" description="Helical" evidence="26">
    <location>
        <begin position="299"/>
        <end position="321"/>
    </location>
</feature>
<evidence type="ECO:0000256" key="25">
    <source>
        <dbReference type="ARBA" id="ARBA00046376"/>
    </source>
</evidence>
<dbReference type="CDD" id="cd06174">
    <property type="entry name" value="MFS"/>
    <property type="match status" value="1"/>
</dbReference>
<keyword evidence="5 26" id="KW-0812">Transmembrane</keyword>
<feature type="transmembrane region" description="Helical" evidence="26">
    <location>
        <begin position="161"/>
        <end position="180"/>
    </location>
</feature>
<evidence type="ECO:0000256" key="19">
    <source>
        <dbReference type="ARBA" id="ARBA00044912"/>
    </source>
</evidence>
<evidence type="ECO:0000256" key="24">
    <source>
        <dbReference type="ARBA" id="ARBA00045709"/>
    </source>
</evidence>
<evidence type="ECO:0000259" key="27">
    <source>
        <dbReference type="PROSITE" id="PS50850"/>
    </source>
</evidence>
<evidence type="ECO:0000256" key="2">
    <source>
        <dbReference type="ARBA" id="ARBA00004651"/>
    </source>
</evidence>
<evidence type="ECO:0000256" key="10">
    <source>
        <dbReference type="ARBA" id="ARBA00044878"/>
    </source>
</evidence>
<evidence type="ECO:0000313" key="29">
    <source>
        <dbReference type="Proteomes" id="UP000298460"/>
    </source>
</evidence>
<dbReference type="Gene3D" id="1.20.1250.20">
    <property type="entry name" value="MFS general substrate transporter like domains"/>
    <property type="match status" value="2"/>
</dbReference>
<organism evidence="28 29">
    <name type="scientific">Desulfosporosinus fructosivorans</name>
    <dbReference type="NCBI Taxonomy" id="2018669"/>
    <lineage>
        <taxon>Bacteria</taxon>
        <taxon>Bacillati</taxon>
        <taxon>Bacillota</taxon>
        <taxon>Clostridia</taxon>
        <taxon>Eubacteriales</taxon>
        <taxon>Desulfitobacteriaceae</taxon>
        <taxon>Desulfosporosinus</taxon>
    </lineage>
</organism>
<dbReference type="OrthoDB" id="1727317at2"/>
<dbReference type="RefSeq" id="WP_135552408.1">
    <property type="nucleotide sequence ID" value="NZ_SPQQ01000019.1"/>
</dbReference>
<dbReference type="PANTHER" id="PTHR23512">
    <property type="entry name" value="MAJOR FACILITATOR SUPERFAMILY DOMAIN-CONTAINING PROTEIN 1"/>
    <property type="match status" value="1"/>
</dbReference>
<feature type="transmembrane region" description="Helical" evidence="26">
    <location>
        <begin position="44"/>
        <end position="64"/>
    </location>
</feature>
<evidence type="ECO:0000256" key="15">
    <source>
        <dbReference type="ARBA" id="ARBA00044898"/>
    </source>
</evidence>
<comment type="caution">
    <text evidence="28">The sequence shown here is derived from an EMBL/GenBank/DDBJ whole genome shotgun (WGS) entry which is preliminary data.</text>
</comment>
<evidence type="ECO:0000256" key="5">
    <source>
        <dbReference type="ARBA" id="ARBA00022692"/>
    </source>
</evidence>
<comment type="catalytic activity">
    <reaction evidence="14">
        <text>L-alpha-aminoacyl-L-lysine(out) = L-alpha-aminoacyl-L-lysine(in)</text>
        <dbReference type="Rhea" id="RHEA:79383"/>
        <dbReference type="ChEBI" id="CHEBI:229966"/>
    </reaction>
</comment>
<keyword evidence="8" id="KW-0458">Lysosome</keyword>
<evidence type="ECO:0000256" key="4">
    <source>
        <dbReference type="ARBA" id="ARBA00022448"/>
    </source>
</evidence>
<comment type="catalytic activity">
    <reaction evidence="13">
        <text>L-lysyl-L-alpha-amino acid(out) = L-lysyl-L-alpha-amino acid(in)</text>
        <dbReference type="Rhea" id="RHEA:79387"/>
        <dbReference type="ChEBI" id="CHEBI:229965"/>
    </reaction>
</comment>
<accession>A0A4Z0QXF0</accession>
<comment type="subunit">
    <text evidence="25">Homodimer. Interacts with lysosomal protein GLMP (via lumenal domain); the interaction starts while both proteins are still in the endoplasmic reticulum and is required for stabilization of MFSD1 in lysosomes but has no direct effect on its targeting to lysosomes or transporter activity.</text>
</comment>
<keyword evidence="6 26" id="KW-1133">Transmembrane helix</keyword>
<evidence type="ECO:0000256" key="16">
    <source>
        <dbReference type="ARBA" id="ARBA00044899"/>
    </source>
</evidence>
<feature type="domain" description="Major facilitator superfamily (MFS) profile" evidence="27">
    <location>
        <begin position="6"/>
        <end position="388"/>
    </location>
</feature>
<evidence type="ECO:0000256" key="17">
    <source>
        <dbReference type="ARBA" id="ARBA00044900"/>
    </source>
</evidence>
<evidence type="ECO:0000256" key="12">
    <source>
        <dbReference type="ARBA" id="ARBA00044884"/>
    </source>
</evidence>
<evidence type="ECO:0000256" key="18">
    <source>
        <dbReference type="ARBA" id="ARBA00044903"/>
    </source>
</evidence>
<comment type="catalytic activity">
    <reaction evidence="21">
        <text>L-lysyl-glycine(out) = L-lysyl-glycine(in)</text>
        <dbReference type="Rhea" id="RHEA:79407"/>
        <dbReference type="ChEBI" id="CHEBI:191202"/>
    </reaction>
</comment>
<keyword evidence="7 26" id="KW-0472">Membrane</keyword>
<dbReference type="GO" id="GO:0005765">
    <property type="term" value="C:lysosomal membrane"/>
    <property type="evidence" value="ECO:0007669"/>
    <property type="project" value="UniProtKB-SubCell"/>
</dbReference>
<gene>
    <name evidence="28" type="ORF">E4K67_26825</name>
</gene>
<feature type="transmembrane region" description="Helical" evidence="26">
    <location>
        <begin position="274"/>
        <end position="293"/>
    </location>
</feature>
<evidence type="ECO:0000256" key="8">
    <source>
        <dbReference type="ARBA" id="ARBA00023228"/>
    </source>
</evidence>
<comment type="function">
    <text evidence="24">Lysosomal dipeptide uniporter that selectively exports lysine, arginine or histidine-containing dipeptides with a net positive charge from the lysosome lumen into the cytosol. Could play a role in a specific type of protein O-glycosylation indirectly regulating macrophages migration and tissue invasion. Also essential for liver homeostasis.</text>
</comment>
<evidence type="ECO:0000256" key="9">
    <source>
        <dbReference type="ARBA" id="ARBA00044876"/>
    </source>
</evidence>
<comment type="catalytic activity">
    <reaction evidence="9">
        <text>L-lysyl-L-alanine(out) = L-lysyl-L-alanine(in)</text>
        <dbReference type="Rhea" id="RHEA:79399"/>
        <dbReference type="ChEBI" id="CHEBI:229954"/>
    </reaction>
</comment>
<comment type="catalytic activity">
    <reaction evidence="19">
        <text>L-histidyl-L-alpha-amino acid(out) = L-histidyl-L-alpha-amino acid(in)</text>
        <dbReference type="Rhea" id="RHEA:79379"/>
        <dbReference type="ChEBI" id="CHEBI:229964"/>
    </reaction>
</comment>
<comment type="subcellular location">
    <subcellularLocation>
        <location evidence="2">Cell membrane</location>
        <topology evidence="2">Multi-pass membrane protein</topology>
    </subcellularLocation>
    <subcellularLocation>
        <location evidence="1">Lysosome membrane</location>
        <topology evidence="1">Multi-pass membrane protein</topology>
    </subcellularLocation>
</comment>